<reference evidence="7" key="1">
    <citation type="submission" date="2024-07" db="EMBL/GenBank/DDBJ databases">
        <title>Two chromosome-level genome assemblies of Korean endemic species Abeliophyllum distichum and Forsythia ovata (Oleaceae).</title>
        <authorList>
            <person name="Jang H."/>
        </authorList>
    </citation>
    <scope>NUCLEOTIDE SEQUENCE [LARGE SCALE GENOMIC DNA]</scope>
</reference>
<proteinExistence type="predicted"/>
<dbReference type="PANTHER" id="PTHR31319:SF97">
    <property type="entry name" value="CCT DOMAIN-CONTAINING PROTEIN"/>
    <property type="match status" value="1"/>
</dbReference>
<evidence type="ECO:0000256" key="1">
    <source>
        <dbReference type="ARBA" id="ARBA00004123"/>
    </source>
</evidence>
<keyword evidence="7" id="KW-1185">Reference proteome</keyword>
<dbReference type="PANTHER" id="PTHR31319">
    <property type="entry name" value="ZINC FINGER PROTEIN CONSTANS-LIKE 4"/>
    <property type="match status" value="1"/>
</dbReference>
<keyword evidence="2 3" id="KW-0539">Nucleus</keyword>
<comment type="subcellular location">
    <subcellularLocation>
        <location evidence="1 3">Nucleus</location>
    </subcellularLocation>
</comment>
<dbReference type="AlphaFoldDB" id="A0ABD1TTI8"/>
<dbReference type="Proteomes" id="UP001604277">
    <property type="component" value="Unassembled WGS sequence"/>
</dbReference>
<gene>
    <name evidence="6" type="ORF">Fot_30005</name>
</gene>
<dbReference type="EMBL" id="JBFOLJ010000008">
    <property type="protein sequence ID" value="KAL2516034.1"/>
    <property type="molecule type" value="Genomic_DNA"/>
</dbReference>
<comment type="caution">
    <text evidence="6">The sequence shown here is derived from an EMBL/GenBank/DDBJ whole genome shotgun (WGS) entry which is preliminary data.</text>
</comment>
<evidence type="ECO:0000313" key="7">
    <source>
        <dbReference type="Proteomes" id="UP001604277"/>
    </source>
</evidence>
<dbReference type="InterPro" id="IPR010402">
    <property type="entry name" value="CCT_domain"/>
</dbReference>
<feature type="region of interest" description="Disordered" evidence="4">
    <location>
        <begin position="158"/>
        <end position="188"/>
    </location>
</feature>
<dbReference type="Pfam" id="PF06203">
    <property type="entry name" value="CCT"/>
    <property type="match status" value="1"/>
</dbReference>
<dbReference type="GO" id="GO:0005634">
    <property type="term" value="C:nucleus"/>
    <property type="evidence" value="ECO:0007669"/>
    <property type="project" value="UniProtKB-SubCell"/>
</dbReference>
<feature type="domain" description="CCT" evidence="5">
    <location>
        <begin position="122"/>
        <end position="164"/>
    </location>
</feature>
<evidence type="ECO:0000256" key="4">
    <source>
        <dbReference type="SAM" id="MobiDB-lite"/>
    </source>
</evidence>
<protein>
    <submittedName>
        <fullName evidence="6">Two-component response regulator-like APRR1</fullName>
    </submittedName>
</protein>
<dbReference type="InterPro" id="IPR045281">
    <property type="entry name" value="CONSTANS-like"/>
</dbReference>
<evidence type="ECO:0000259" key="5">
    <source>
        <dbReference type="PROSITE" id="PS51017"/>
    </source>
</evidence>
<sequence>MEGSSAPPISLEILQPRNSEGFSHAHTAYPYYISGLMNVLMISSAWGYEKNLLDLQNHANSAIVPQYDHIPHCSPHVTRVASYPYYPVGTSLQPGQMPMSHHWPACINSSSTEWKSSIVDCREAALMKFKQKRKERCFDKKIRNVNQKRLAERRPRARGQFVKKVNGVNMDHNGQPASAEDEKGVEEG</sequence>
<evidence type="ECO:0000256" key="3">
    <source>
        <dbReference type="PROSITE-ProRule" id="PRU00357"/>
    </source>
</evidence>
<dbReference type="PROSITE" id="PS51017">
    <property type="entry name" value="CCT"/>
    <property type="match status" value="1"/>
</dbReference>
<accession>A0ABD1TTI8</accession>
<organism evidence="6 7">
    <name type="scientific">Forsythia ovata</name>
    <dbReference type="NCBI Taxonomy" id="205694"/>
    <lineage>
        <taxon>Eukaryota</taxon>
        <taxon>Viridiplantae</taxon>
        <taxon>Streptophyta</taxon>
        <taxon>Embryophyta</taxon>
        <taxon>Tracheophyta</taxon>
        <taxon>Spermatophyta</taxon>
        <taxon>Magnoliopsida</taxon>
        <taxon>eudicotyledons</taxon>
        <taxon>Gunneridae</taxon>
        <taxon>Pentapetalae</taxon>
        <taxon>asterids</taxon>
        <taxon>lamiids</taxon>
        <taxon>Lamiales</taxon>
        <taxon>Oleaceae</taxon>
        <taxon>Forsythieae</taxon>
        <taxon>Forsythia</taxon>
    </lineage>
</organism>
<name>A0ABD1TTI8_9LAMI</name>
<evidence type="ECO:0000313" key="6">
    <source>
        <dbReference type="EMBL" id="KAL2516034.1"/>
    </source>
</evidence>
<evidence type="ECO:0000256" key="2">
    <source>
        <dbReference type="ARBA" id="ARBA00023242"/>
    </source>
</evidence>